<comment type="caution">
    <text evidence="2">The sequence shown here is derived from an EMBL/GenBank/DDBJ whole genome shotgun (WGS) entry which is preliminary data.</text>
</comment>
<feature type="transmembrane region" description="Helical" evidence="1">
    <location>
        <begin position="12"/>
        <end position="35"/>
    </location>
</feature>
<gene>
    <name evidence="2" type="ORF">GCM10009864_78830</name>
</gene>
<keyword evidence="3" id="KW-1185">Reference proteome</keyword>
<keyword evidence="1" id="KW-1133">Transmembrane helix</keyword>
<proteinExistence type="predicted"/>
<evidence type="ECO:0000256" key="1">
    <source>
        <dbReference type="SAM" id="Phobius"/>
    </source>
</evidence>
<keyword evidence="1" id="KW-0472">Membrane</keyword>
<sequence length="74" mass="8115">MYFMGLSRCDGLARRNAGVGLTGAAVAIAVLYWLWVRIGCRCRARDDSAEAEHLGWATDQLSGPRSERCDRAQG</sequence>
<protein>
    <submittedName>
        <fullName evidence="2">Uncharacterized protein</fullName>
    </submittedName>
</protein>
<evidence type="ECO:0000313" key="2">
    <source>
        <dbReference type="EMBL" id="GAA2692431.1"/>
    </source>
</evidence>
<dbReference type="Proteomes" id="UP001500994">
    <property type="component" value="Unassembled WGS sequence"/>
</dbReference>
<accession>A0ABN3T517</accession>
<keyword evidence="1" id="KW-0812">Transmembrane</keyword>
<evidence type="ECO:0000313" key="3">
    <source>
        <dbReference type="Proteomes" id="UP001500994"/>
    </source>
</evidence>
<reference evidence="2 3" key="1">
    <citation type="journal article" date="2019" name="Int. J. Syst. Evol. Microbiol.">
        <title>The Global Catalogue of Microorganisms (GCM) 10K type strain sequencing project: providing services to taxonomists for standard genome sequencing and annotation.</title>
        <authorList>
            <consortium name="The Broad Institute Genomics Platform"/>
            <consortium name="The Broad Institute Genome Sequencing Center for Infectious Disease"/>
            <person name="Wu L."/>
            <person name="Ma J."/>
        </authorList>
    </citation>
    <scope>NUCLEOTIDE SEQUENCE [LARGE SCALE GENOMIC DNA]</scope>
    <source>
        <strain evidence="2 3">JCM 16374</strain>
    </source>
</reference>
<dbReference type="EMBL" id="BAAARK010000061">
    <property type="protein sequence ID" value="GAA2692431.1"/>
    <property type="molecule type" value="Genomic_DNA"/>
</dbReference>
<organism evidence="2 3">
    <name type="scientific">Streptomyces lunalinharesii</name>
    <dbReference type="NCBI Taxonomy" id="333384"/>
    <lineage>
        <taxon>Bacteria</taxon>
        <taxon>Bacillati</taxon>
        <taxon>Actinomycetota</taxon>
        <taxon>Actinomycetes</taxon>
        <taxon>Kitasatosporales</taxon>
        <taxon>Streptomycetaceae</taxon>
        <taxon>Streptomyces</taxon>
    </lineage>
</organism>
<name>A0ABN3T517_9ACTN</name>